<protein>
    <submittedName>
        <fullName evidence="2">Uncharacterized protein</fullName>
    </submittedName>
</protein>
<dbReference type="EMBL" id="JBIMZQ010000041">
    <property type="protein sequence ID" value="KAL3660471.1"/>
    <property type="molecule type" value="Genomic_DNA"/>
</dbReference>
<organism evidence="2 3">
    <name type="scientific">Phytophthora oleae</name>
    <dbReference type="NCBI Taxonomy" id="2107226"/>
    <lineage>
        <taxon>Eukaryota</taxon>
        <taxon>Sar</taxon>
        <taxon>Stramenopiles</taxon>
        <taxon>Oomycota</taxon>
        <taxon>Peronosporomycetes</taxon>
        <taxon>Peronosporales</taxon>
        <taxon>Peronosporaceae</taxon>
        <taxon>Phytophthora</taxon>
    </lineage>
</organism>
<evidence type="ECO:0000256" key="1">
    <source>
        <dbReference type="SAM" id="MobiDB-lite"/>
    </source>
</evidence>
<comment type="caution">
    <text evidence="2">The sequence shown here is derived from an EMBL/GenBank/DDBJ whole genome shotgun (WGS) entry which is preliminary data.</text>
</comment>
<keyword evidence="3" id="KW-1185">Reference proteome</keyword>
<accession>A0ABD3F1W7</accession>
<gene>
    <name evidence="2" type="ORF">V7S43_014619</name>
</gene>
<feature type="region of interest" description="Disordered" evidence="1">
    <location>
        <begin position="18"/>
        <end position="49"/>
    </location>
</feature>
<proteinExistence type="predicted"/>
<dbReference type="AlphaFoldDB" id="A0ABD3F1W7"/>
<name>A0ABD3F1W7_9STRA</name>
<dbReference type="Proteomes" id="UP001632037">
    <property type="component" value="Unassembled WGS sequence"/>
</dbReference>
<reference evidence="2 3" key="1">
    <citation type="submission" date="2024-09" db="EMBL/GenBank/DDBJ databases">
        <title>Genome sequencing and assembly of Phytophthora oleae, isolate VK10A, causative agent of rot of olive drupes.</title>
        <authorList>
            <person name="Conti Taguali S."/>
            <person name="Riolo M."/>
            <person name="La Spada F."/>
            <person name="Cacciola S.O."/>
            <person name="Dionisio G."/>
        </authorList>
    </citation>
    <scope>NUCLEOTIDE SEQUENCE [LARGE SCALE GENOMIC DNA]</scope>
    <source>
        <strain evidence="2 3">VK10A</strain>
    </source>
</reference>
<sequence length="111" mass="11954">MARTKKTAQILRTLQIQAATSSSISDSDSLPGDISASMESFGGGEAAQDDIPYAKTQPVNEEECADLEEAVEDAKSSFRSHTLVSLSPPSPSRQLARRLARWPPGNSYKSQ</sequence>
<feature type="region of interest" description="Disordered" evidence="1">
    <location>
        <begin position="78"/>
        <end position="111"/>
    </location>
</feature>
<feature type="compositionally biased region" description="Polar residues" evidence="1">
    <location>
        <begin position="78"/>
        <end position="87"/>
    </location>
</feature>
<evidence type="ECO:0000313" key="3">
    <source>
        <dbReference type="Proteomes" id="UP001632037"/>
    </source>
</evidence>
<feature type="compositionally biased region" description="Low complexity" evidence="1">
    <location>
        <begin position="21"/>
        <end position="35"/>
    </location>
</feature>
<evidence type="ECO:0000313" key="2">
    <source>
        <dbReference type="EMBL" id="KAL3660471.1"/>
    </source>
</evidence>